<evidence type="ECO:0000256" key="2">
    <source>
        <dbReference type="ARBA" id="ARBA00022963"/>
    </source>
</evidence>
<dbReference type="InterPro" id="IPR016986">
    <property type="entry name" value="UCP031982_abhydr"/>
</dbReference>
<dbReference type="InterPro" id="IPR029058">
    <property type="entry name" value="AB_hydrolase_fold"/>
</dbReference>
<dbReference type="PANTHER" id="PTHR10272:SF0">
    <property type="entry name" value="PLATELET-ACTIVATING FACTOR ACETYLHYDROLASE"/>
    <property type="match status" value="1"/>
</dbReference>
<dbReference type="InterPro" id="IPR001375">
    <property type="entry name" value="Peptidase_S9_cat"/>
</dbReference>
<feature type="domain" description="Peptidase S9 prolyl oligopeptidase catalytic" evidence="5">
    <location>
        <begin position="123"/>
        <end position="197"/>
    </location>
</feature>
<organism evidence="6 7">
    <name type="scientific">Roseibium alexandrii</name>
    <dbReference type="NCBI Taxonomy" id="388408"/>
    <lineage>
        <taxon>Bacteria</taxon>
        <taxon>Pseudomonadati</taxon>
        <taxon>Pseudomonadota</taxon>
        <taxon>Alphaproteobacteria</taxon>
        <taxon>Hyphomicrobiales</taxon>
        <taxon>Stappiaceae</taxon>
        <taxon>Roseibium</taxon>
    </lineage>
</organism>
<protein>
    <submittedName>
        <fullName evidence="6">Putative dienelactone hydrolase</fullName>
    </submittedName>
</protein>
<keyword evidence="7" id="KW-1185">Reference proteome</keyword>
<keyword evidence="2" id="KW-0442">Lipid degradation</keyword>
<feature type="chain" id="PRO_5005809680" evidence="4">
    <location>
        <begin position="33"/>
        <end position="361"/>
    </location>
</feature>
<evidence type="ECO:0000259" key="5">
    <source>
        <dbReference type="Pfam" id="PF00326"/>
    </source>
</evidence>
<dbReference type="AlphaFoldDB" id="A0A0M7AIP3"/>
<proteinExistence type="predicted"/>
<dbReference type="PANTHER" id="PTHR10272">
    <property type="entry name" value="PLATELET-ACTIVATING FACTOR ACETYLHYDROLASE"/>
    <property type="match status" value="1"/>
</dbReference>
<dbReference type="Proteomes" id="UP000053235">
    <property type="component" value="Unassembled WGS sequence"/>
</dbReference>
<dbReference type="EMBL" id="CXWD01000017">
    <property type="protein sequence ID" value="CTQ74517.1"/>
    <property type="molecule type" value="Genomic_DNA"/>
</dbReference>
<evidence type="ECO:0000313" key="7">
    <source>
        <dbReference type="Proteomes" id="UP000053235"/>
    </source>
</evidence>
<evidence type="ECO:0000256" key="3">
    <source>
        <dbReference type="ARBA" id="ARBA00023098"/>
    </source>
</evidence>
<dbReference type="GO" id="GO:0016042">
    <property type="term" value="P:lipid catabolic process"/>
    <property type="evidence" value="ECO:0007669"/>
    <property type="project" value="UniProtKB-KW"/>
</dbReference>
<dbReference type="PIRSF" id="PIRSF031982">
    <property type="entry name" value="UCP031982_abhydr"/>
    <property type="match status" value="1"/>
</dbReference>
<dbReference type="GO" id="GO:0003847">
    <property type="term" value="F:1-alkyl-2-acetylglycerophosphocholine esterase activity"/>
    <property type="evidence" value="ECO:0007669"/>
    <property type="project" value="TreeGrafter"/>
</dbReference>
<accession>A0A0M7AIP3</accession>
<dbReference type="SUPFAM" id="SSF53474">
    <property type="entry name" value="alpha/beta-Hydrolases"/>
    <property type="match status" value="1"/>
</dbReference>
<gene>
    <name evidence="6" type="ORF">LAX5112_03888</name>
</gene>
<dbReference type="STRING" id="388408.LAX5112_03888"/>
<evidence type="ECO:0000313" key="6">
    <source>
        <dbReference type="EMBL" id="CTQ74517.1"/>
    </source>
</evidence>
<keyword evidence="1 6" id="KW-0378">Hydrolase</keyword>
<sequence>MTSSFPISPSRHLPMMMALLALTVFPARPAGAAPAETTFSARFGPGVQEFQVQDDQTDRPLAGHIWYPTPTPDHAPRADRSKVWQMAPADPGAEIADGTYPLLVVSHGMFGNTFNQAWLGSELARRGYVVAMVNHPGTSSFLRDPLQAQQLWERPKDLSRLITHLTERSTWRDFIDQSRVSAAGHSLGGFTVMLAGGARFDGDLYDKGCFGDTRIPVVCDILRGWSVAETPEDRRAMEQNLRDSRIRKIISLDLGGAPVLSRSSLSSVAIPVLVLGAGRADMLDQDLESRALASALPKALTVHIELEDAGHFDLMGVCKPEGFAILQEHEPGDEMVCVKGGADRELQHQRILNEILMFLEN</sequence>
<feature type="signal peptide" evidence="4">
    <location>
        <begin position="1"/>
        <end position="32"/>
    </location>
</feature>
<dbReference type="Gene3D" id="3.40.50.1820">
    <property type="entry name" value="alpha/beta hydrolase"/>
    <property type="match status" value="1"/>
</dbReference>
<evidence type="ECO:0000256" key="4">
    <source>
        <dbReference type="SAM" id="SignalP"/>
    </source>
</evidence>
<reference evidence="7" key="1">
    <citation type="submission" date="2015-07" db="EMBL/GenBank/DDBJ databases">
        <authorList>
            <person name="Rodrigo-Torres Lidia"/>
            <person name="Arahal R.David."/>
        </authorList>
    </citation>
    <scope>NUCLEOTIDE SEQUENCE [LARGE SCALE GENOMIC DNA]</scope>
    <source>
        <strain evidence="7">CECT 5112</strain>
    </source>
</reference>
<keyword evidence="3" id="KW-0443">Lipid metabolism</keyword>
<dbReference type="RefSeq" id="WP_208981444.1">
    <property type="nucleotide sequence ID" value="NZ_CXWD01000017.1"/>
</dbReference>
<keyword evidence="4" id="KW-0732">Signal</keyword>
<name>A0A0M7AIP3_9HYPH</name>
<dbReference type="Pfam" id="PF00326">
    <property type="entry name" value="Peptidase_S9"/>
    <property type="match status" value="1"/>
</dbReference>
<evidence type="ECO:0000256" key="1">
    <source>
        <dbReference type="ARBA" id="ARBA00022801"/>
    </source>
</evidence>